<evidence type="ECO:0000259" key="2">
    <source>
        <dbReference type="Pfam" id="PF08327"/>
    </source>
</evidence>
<name>A0A318LN27_9PSEU</name>
<dbReference type="OrthoDB" id="9803476at2"/>
<proteinExistence type="inferred from homology"/>
<evidence type="ECO:0000313" key="4">
    <source>
        <dbReference type="Proteomes" id="UP000247892"/>
    </source>
</evidence>
<dbReference type="InterPro" id="IPR023393">
    <property type="entry name" value="START-like_dom_sf"/>
</dbReference>
<comment type="similarity">
    <text evidence="1">Belongs to the AHA1 family.</text>
</comment>
<evidence type="ECO:0000256" key="1">
    <source>
        <dbReference type="ARBA" id="ARBA00006817"/>
    </source>
</evidence>
<reference evidence="3 4" key="1">
    <citation type="submission" date="2016-07" db="EMBL/GenBank/DDBJ databases">
        <title>Draft genome sequence of Prauserella sp. YIM 121212, isolated from alkaline soil.</title>
        <authorList>
            <person name="Ruckert C."/>
            <person name="Albersmeier A."/>
            <person name="Jiang C.-L."/>
            <person name="Jiang Y."/>
            <person name="Kalinowski J."/>
            <person name="Schneider O."/>
            <person name="Winkler A."/>
            <person name="Zotchev S.B."/>
        </authorList>
    </citation>
    <scope>NUCLEOTIDE SEQUENCE [LARGE SCALE GENOMIC DNA]</scope>
    <source>
        <strain evidence="3 4">YIM 121212</strain>
    </source>
</reference>
<dbReference type="RefSeq" id="WP_110336030.1">
    <property type="nucleotide sequence ID" value="NZ_JBHVKT010000023.1"/>
</dbReference>
<keyword evidence="4" id="KW-1185">Reference proteome</keyword>
<dbReference type="SUPFAM" id="SSF55961">
    <property type="entry name" value="Bet v1-like"/>
    <property type="match status" value="1"/>
</dbReference>
<dbReference type="Proteomes" id="UP000247892">
    <property type="component" value="Unassembled WGS sequence"/>
</dbReference>
<dbReference type="Pfam" id="PF08327">
    <property type="entry name" value="AHSA1"/>
    <property type="match status" value="1"/>
</dbReference>
<dbReference type="AlphaFoldDB" id="A0A318LN27"/>
<accession>A0A318LN27</accession>
<dbReference type="InterPro" id="IPR013538">
    <property type="entry name" value="ASHA1/2-like_C"/>
</dbReference>
<organism evidence="3 4">
    <name type="scientific">Prauserella flavalba</name>
    <dbReference type="NCBI Taxonomy" id="1477506"/>
    <lineage>
        <taxon>Bacteria</taxon>
        <taxon>Bacillati</taxon>
        <taxon>Actinomycetota</taxon>
        <taxon>Actinomycetes</taxon>
        <taxon>Pseudonocardiales</taxon>
        <taxon>Pseudonocardiaceae</taxon>
        <taxon>Prauserella</taxon>
    </lineage>
</organism>
<sequence length="164" mass="18261">MSSVGRAPLDDVKGTVGLGRDGAWQIRFERRLRHAPERVWRALVDPVEQGRWLPGVTLEARVGGVAVYDFGEEGRAEGTVVTVEPPRVLEHSWSWPGEEDSVVRWELRAEDDATVLVLLHRPVRPEPAVHYCLGWHVMLDALGTHLAGGEPGEPDYDHLASLYS</sequence>
<protein>
    <recommendedName>
        <fullName evidence="2">Activator of Hsp90 ATPase homologue 1/2-like C-terminal domain-containing protein</fullName>
    </recommendedName>
</protein>
<feature type="domain" description="Activator of Hsp90 ATPase homologue 1/2-like C-terminal" evidence="2">
    <location>
        <begin position="35"/>
        <end position="146"/>
    </location>
</feature>
<evidence type="ECO:0000313" key="3">
    <source>
        <dbReference type="EMBL" id="PXY36026.1"/>
    </source>
</evidence>
<comment type="caution">
    <text evidence="3">The sequence shown here is derived from an EMBL/GenBank/DDBJ whole genome shotgun (WGS) entry which is preliminary data.</text>
</comment>
<gene>
    <name evidence="3" type="ORF">BA062_11290</name>
</gene>
<dbReference type="EMBL" id="MASU01000005">
    <property type="protein sequence ID" value="PXY36026.1"/>
    <property type="molecule type" value="Genomic_DNA"/>
</dbReference>
<dbReference type="CDD" id="cd08899">
    <property type="entry name" value="SRPBCC_CalC_Aha1-like_6"/>
    <property type="match status" value="1"/>
</dbReference>
<dbReference type="Gene3D" id="3.30.530.20">
    <property type="match status" value="1"/>
</dbReference>